<protein>
    <recommendedName>
        <fullName evidence="3">Phage tail protein</fullName>
    </recommendedName>
</protein>
<dbReference type="AlphaFoldDB" id="E7RRV4"/>
<dbReference type="HOGENOM" id="CLU_134243_0_0_10"/>
<name>E7RRV4_9BACT</name>
<dbReference type="STRING" id="28134.SAMN05444288_1541"/>
<comment type="caution">
    <text evidence="1">The sequence shown here is derived from an EMBL/GenBank/DDBJ whole genome shotgun (WGS) entry which is preliminary data.</text>
</comment>
<sequence length="168" mass="18320">MAVNVNKNFLYGLSKLSFGDKEVGWIEKDSFDFNGKQPESVDINAEQVPDAPVMTLPQSNGTIAPKFSVIQLNYINFALLLGGKLIKKQTGDPDAEATGWEAPKDLIQLSGAWTIETPTGKKIEIPNGTLISNLGGKLSLKEVAKIECQLNVLKPENDDAPYSIKNMK</sequence>
<gene>
    <name evidence="1" type="ORF">HMPREF0663_11905</name>
</gene>
<evidence type="ECO:0000313" key="1">
    <source>
        <dbReference type="EMBL" id="EFZ36992.1"/>
    </source>
</evidence>
<keyword evidence="2" id="KW-1185">Reference proteome</keyword>
<evidence type="ECO:0000313" key="2">
    <source>
        <dbReference type="Proteomes" id="UP000005580"/>
    </source>
</evidence>
<reference evidence="1" key="1">
    <citation type="submission" date="2011-01" db="EMBL/GenBank/DDBJ databases">
        <authorList>
            <person name="Muzny D."/>
            <person name="Qin X."/>
            <person name="Buhay C."/>
            <person name="Dugan-Rocha S."/>
            <person name="Ding Y."/>
            <person name="Chen G."/>
            <person name="Hawes A."/>
            <person name="Holder M."/>
            <person name="Jhangiani S."/>
            <person name="Johnson A."/>
            <person name="Khan Z."/>
            <person name="Li Z."/>
            <person name="Liu W."/>
            <person name="Liu X."/>
            <person name="Perez L."/>
            <person name="Shen H."/>
            <person name="Wang Q."/>
            <person name="Watt J."/>
            <person name="Xi L."/>
            <person name="Xin Y."/>
            <person name="Zhou J."/>
            <person name="Deng J."/>
            <person name="Jiang H."/>
            <person name="Liu Y."/>
            <person name="Qu J."/>
            <person name="Song X.-Z."/>
            <person name="Zhang L."/>
            <person name="Villasana D."/>
            <person name="Johnson A."/>
            <person name="Liu J."/>
            <person name="Liyanage D."/>
            <person name="Lorensuhewa L."/>
            <person name="Robinson T."/>
            <person name="Song A."/>
            <person name="Song B.-B."/>
            <person name="Dinh H."/>
            <person name="Thornton R."/>
            <person name="Coyle M."/>
            <person name="Francisco L."/>
            <person name="Jackson L."/>
            <person name="Javaid M."/>
            <person name="Korchina V."/>
            <person name="Kovar C."/>
            <person name="Mata R."/>
            <person name="Mathew T."/>
            <person name="Ngo R."/>
            <person name="Nguyen L."/>
            <person name="Nguyen N."/>
            <person name="Okwuonu G."/>
            <person name="Ongeri F."/>
            <person name="Pham C."/>
            <person name="Simmons D."/>
            <person name="Wilczek-Boney K."/>
            <person name="Hale W."/>
            <person name="Jakkamsetti A."/>
            <person name="Pham P."/>
            <person name="Ruth R."/>
            <person name="San Lucas F."/>
            <person name="Warren J."/>
            <person name="Zhang J."/>
            <person name="Zhao Z."/>
            <person name="Zhou C."/>
            <person name="Zhu D."/>
            <person name="Lee S."/>
            <person name="Bess C."/>
            <person name="Blankenburg K."/>
            <person name="Forbes L."/>
            <person name="Fu Q."/>
            <person name="Gubbala S."/>
            <person name="Hirani K."/>
            <person name="Jayaseelan J.C."/>
            <person name="Lara F."/>
            <person name="Munidasa M."/>
            <person name="Palculict T."/>
            <person name="Patil S."/>
            <person name="Pu L.-L."/>
            <person name="Saada N."/>
            <person name="Tang L."/>
            <person name="Weissenberger G."/>
            <person name="Zhu Y."/>
            <person name="Hemphill L."/>
            <person name="Shang Y."/>
            <person name="Youmans B."/>
            <person name="Ayvaz T."/>
            <person name="Ross M."/>
            <person name="Santibanez J."/>
            <person name="Aqrawi P."/>
            <person name="Gross S."/>
            <person name="Joshi V."/>
            <person name="Fowler G."/>
            <person name="Nazareth L."/>
            <person name="Reid J."/>
            <person name="Worley K."/>
            <person name="Petrosino J."/>
            <person name="Highlander S."/>
            <person name="Gibbs R."/>
        </authorList>
    </citation>
    <scope>NUCLEOTIDE SEQUENCE [LARGE SCALE GENOMIC DNA]</scope>
    <source>
        <strain evidence="1">ATCC 33269</strain>
    </source>
</reference>
<dbReference type="RefSeq" id="WP_004370096.1">
    <property type="nucleotide sequence ID" value="NZ_GL833119.1"/>
</dbReference>
<dbReference type="EMBL" id="AEPE02000005">
    <property type="protein sequence ID" value="EFZ36992.1"/>
    <property type="molecule type" value="Genomic_DNA"/>
</dbReference>
<proteinExistence type="predicted"/>
<organism evidence="1 2">
    <name type="scientific">Hoylesella oralis ATCC 33269</name>
    <dbReference type="NCBI Taxonomy" id="873533"/>
    <lineage>
        <taxon>Bacteria</taxon>
        <taxon>Pseudomonadati</taxon>
        <taxon>Bacteroidota</taxon>
        <taxon>Bacteroidia</taxon>
        <taxon>Bacteroidales</taxon>
        <taxon>Prevotellaceae</taxon>
        <taxon>Hoylesella</taxon>
    </lineage>
</organism>
<evidence type="ECO:0008006" key="3">
    <source>
        <dbReference type="Google" id="ProtNLM"/>
    </source>
</evidence>
<accession>E7RRV4</accession>
<dbReference type="eggNOG" id="ENOG5033TX2">
    <property type="taxonomic scope" value="Bacteria"/>
</dbReference>
<dbReference type="Proteomes" id="UP000005580">
    <property type="component" value="Unassembled WGS sequence"/>
</dbReference>